<dbReference type="AlphaFoldDB" id="A0A4R6FPD7"/>
<feature type="region of interest" description="Disordered" evidence="1">
    <location>
        <begin position="44"/>
        <end position="73"/>
    </location>
</feature>
<evidence type="ECO:0000313" key="5">
    <source>
        <dbReference type="Proteomes" id="UP000295493"/>
    </source>
</evidence>
<proteinExistence type="predicted"/>
<dbReference type="Pfam" id="PF13717">
    <property type="entry name" value="Zn_ribbon_4"/>
    <property type="match status" value="1"/>
</dbReference>
<dbReference type="RefSeq" id="WP_133495481.1">
    <property type="nucleotide sequence ID" value="NZ_BMLU01000005.1"/>
</dbReference>
<name>A0A4R6FPD7_9SPHN</name>
<dbReference type="Proteomes" id="UP000295493">
    <property type="component" value="Unassembled WGS sequence"/>
</dbReference>
<evidence type="ECO:0000256" key="2">
    <source>
        <dbReference type="SAM" id="Phobius"/>
    </source>
</evidence>
<feature type="transmembrane region" description="Helical" evidence="2">
    <location>
        <begin position="118"/>
        <end position="139"/>
    </location>
</feature>
<evidence type="ECO:0000259" key="3">
    <source>
        <dbReference type="Pfam" id="PF13717"/>
    </source>
</evidence>
<reference evidence="4 5" key="1">
    <citation type="submission" date="2019-03" db="EMBL/GenBank/DDBJ databases">
        <title>Genomic Encyclopedia of Type Strains, Phase IV (KMG-IV): sequencing the most valuable type-strain genomes for metagenomic binning, comparative biology and taxonomic classification.</title>
        <authorList>
            <person name="Goeker M."/>
        </authorList>
    </citation>
    <scope>NUCLEOTIDE SEQUENCE [LARGE SCALE GENOMIC DNA]</scope>
    <source>
        <strain evidence="4 5">DSM 25059</strain>
    </source>
</reference>
<comment type="caution">
    <text evidence="4">The sequence shown here is derived from an EMBL/GenBank/DDBJ whole genome shotgun (WGS) entry which is preliminary data.</text>
</comment>
<sequence>MILECAECHTRYQVADDAIGPEGRTVRCAHCKYSWFQVPPLVSDRAMTDPGPEPEPESAPAPPPTPAEPVAEAVPVIDPVTERRTFIDDSVEEGDARPENRRFVADTPTRAPRHRSGLWTILAVLVGLALLLATAALLYTDIPDLAGRLGMSADSSAAQTPLRLSGVKVDRGRLASGSELFAVSGQIDNPGSDTQRVPDIAARLLDGTGQKAVYSWTITPPRRTLGPGQSMGFNSAKLDVPAESKSLSLSFAGEGSE</sequence>
<keyword evidence="5" id="KW-1185">Reference proteome</keyword>
<feature type="compositionally biased region" description="Pro residues" evidence="1">
    <location>
        <begin position="51"/>
        <end position="67"/>
    </location>
</feature>
<organism evidence="4 5">
    <name type="scientific">Stakelama pacifica</name>
    <dbReference type="NCBI Taxonomy" id="517720"/>
    <lineage>
        <taxon>Bacteria</taxon>
        <taxon>Pseudomonadati</taxon>
        <taxon>Pseudomonadota</taxon>
        <taxon>Alphaproteobacteria</taxon>
        <taxon>Sphingomonadales</taxon>
        <taxon>Sphingomonadaceae</taxon>
        <taxon>Stakelama</taxon>
    </lineage>
</organism>
<protein>
    <submittedName>
        <fullName evidence="4">Putative Zn finger-like uncharacterized protein</fullName>
    </submittedName>
</protein>
<gene>
    <name evidence="4" type="ORF">EV664_105137</name>
</gene>
<keyword evidence="2" id="KW-0472">Membrane</keyword>
<dbReference type="InterPro" id="IPR011723">
    <property type="entry name" value="Znf/thioredoxin_put"/>
</dbReference>
<evidence type="ECO:0000256" key="1">
    <source>
        <dbReference type="SAM" id="MobiDB-lite"/>
    </source>
</evidence>
<keyword evidence="2" id="KW-0812">Transmembrane</keyword>
<keyword evidence="2" id="KW-1133">Transmembrane helix</keyword>
<accession>A0A4R6FPD7</accession>
<dbReference type="EMBL" id="SNWD01000005">
    <property type="protein sequence ID" value="TDN82940.1"/>
    <property type="molecule type" value="Genomic_DNA"/>
</dbReference>
<dbReference type="OrthoDB" id="7159357at2"/>
<dbReference type="NCBIfam" id="TIGR02098">
    <property type="entry name" value="MJ0042_CXXC"/>
    <property type="match status" value="1"/>
</dbReference>
<evidence type="ECO:0000313" key="4">
    <source>
        <dbReference type="EMBL" id="TDN82940.1"/>
    </source>
</evidence>
<feature type="domain" description="Zinc finger/thioredoxin putative" evidence="3">
    <location>
        <begin position="1"/>
        <end position="36"/>
    </location>
</feature>